<organism evidence="2 3">
    <name type="scientific">Luteimonas marina</name>
    <dbReference type="NCBI Taxonomy" id="488485"/>
    <lineage>
        <taxon>Bacteria</taxon>
        <taxon>Pseudomonadati</taxon>
        <taxon>Pseudomonadota</taxon>
        <taxon>Gammaproteobacteria</taxon>
        <taxon>Lysobacterales</taxon>
        <taxon>Lysobacteraceae</taxon>
        <taxon>Luteimonas</taxon>
    </lineage>
</organism>
<feature type="compositionally biased region" description="Low complexity" evidence="1">
    <location>
        <begin position="57"/>
        <end position="66"/>
    </location>
</feature>
<gene>
    <name evidence="2" type="ORF">FQY83_11180</name>
</gene>
<evidence type="ECO:0000313" key="2">
    <source>
        <dbReference type="EMBL" id="TWT20406.1"/>
    </source>
</evidence>
<comment type="caution">
    <text evidence="2">The sequence shown here is derived from an EMBL/GenBank/DDBJ whole genome shotgun (WGS) entry which is preliminary data.</text>
</comment>
<keyword evidence="3" id="KW-1185">Reference proteome</keyword>
<evidence type="ECO:0000256" key="1">
    <source>
        <dbReference type="SAM" id="MobiDB-lite"/>
    </source>
</evidence>
<dbReference type="Proteomes" id="UP000319980">
    <property type="component" value="Unassembled WGS sequence"/>
</dbReference>
<accession>A0A5C5U3B0</accession>
<dbReference type="OrthoDB" id="6028411at2"/>
<dbReference type="AlphaFoldDB" id="A0A5C5U3B0"/>
<reference evidence="2 3" key="1">
    <citation type="journal article" date="2008" name="Int. J. Syst. Evol. Microbiol.">
        <title>Luteimonas marina sp. nov., isolated from seawater.</title>
        <authorList>
            <person name="Baik K.S."/>
            <person name="Park S.C."/>
            <person name="Kim M.S."/>
            <person name="Kim E.M."/>
            <person name="Park C."/>
            <person name="Chun J."/>
            <person name="Seong C.N."/>
        </authorList>
    </citation>
    <scope>NUCLEOTIDE SEQUENCE [LARGE SCALE GENOMIC DNA]</scope>
    <source>
        <strain evidence="2 3">FR1330</strain>
    </source>
</reference>
<proteinExistence type="predicted"/>
<dbReference type="EMBL" id="VOHK01000004">
    <property type="protein sequence ID" value="TWT20406.1"/>
    <property type="molecule type" value="Genomic_DNA"/>
</dbReference>
<protein>
    <submittedName>
        <fullName evidence="2">Uncharacterized protein</fullName>
    </submittedName>
</protein>
<feature type="region of interest" description="Disordered" evidence="1">
    <location>
        <begin position="33"/>
        <end position="66"/>
    </location>
</feature>
<sequence>MFSPRKDKDKSSLTHERIAEDLETFRKSGGTIEVLGTTRTLSRIDPDDDSSPPPRPANAARSNPHR</sequence>
<evidence type="ECO:0000313" key="3">
    <source>
        <dbReference type="Proteomes" id="UP000319980"/>
    </source>
</evidence>
<name>A0A5C5U3B0_9GAMM</name>